<sequence length="254" mass="29831">MHKIEFSEAEKDIYLDDIETIVSMSSNSSSYTNKIILSSLFSALISLPSINYYWGISLVSLSILFFLLVKYLTLNNFQKVVNYNIYLYMILQTGMIFFLTVFLYIKKDSYHIAPVIYIIISYMISLFIVYFKTSNLLRAKYKLEHGKWSKKSEFFATKTSKLLQIFVILIVLGAIIYRINRWWLLNVDITFESVSIAEYILWGGGLILLLVGLTLLPTLLIKPESIVKYKLIEKYAEEFRERYDYSKKEWYGDN</sequence>
<keyword evidence="1" id="KW-1133">Transmembrane helix</keyword>
<gene>
    <name evidence="2" type="ORF">BCR21_12025</name>
</gene>
<dbReference type="EMBL" id="MIJZ01000014">
    <property type="protein sequence ID" value="OEG11002.1"/>
    <property type="molecule type" value="Genomic_DNA"/>
</dbReference>
<accession>A0A1E5GE72</accession>
<feature type="transmembrane region" description="Helical" evidence="1">
    <location>
        <begin position="162"/>
        <end position="179"/>
    </location>
</feature>
<keyword evidence="1" id="KW-0472">Membrane</keyword>
<keyword evidence="1" id="KW-0812">Transmembrane</keyword>
<evidence type="ECO:0000313" key="3">
    <source>
        <dbReference type="Proteomes" id="UP000094068"/>
    </source>
</evidence>
<name>A0A1E5GE72_9ENTE</name>
<protein>
    <submittedName>
        <fullName evidence="2">Uncharacterized protein</fullName>
    </submittedName>
</protein>
<dbReference type="AlphaFoldDB" id="A0A1E5GE72"/>
<feature type="transmembrane region" description="Helical" evidence="1">
    <location>
        <begin position="111"/>
        <end position="131"/>
    </location>
</feature>
<feature type="transmembrane region" description="Helical" evidence="1">
    <location>
        <begin position="85"/>
        <end position="105"/>
    </location>
</feature>
<comment type="caution">
    <text evidence="2">The sequence shown here is derived from an EMBL/GenBank/DDBJ whole genome shotgun (WGS) entry which is preliminary data.</text>
</comment>
<dbReference type="STRING" id="903984.BCR21_12025"/>
<dbReference type="OrthoDB" id="2185958at2"/>
<feature type="transmembrane region" description="Helical" evidence="1">
    <location>
        <begin position="199"/>
        <end position="221"/>
    </location>
</feature>
<feature type="transmembrane region" description="Helical" evidence="1">
    <location>
        <begin position="52"/>
        <end position="73"/>
    </location>
</feature>
<keyword evidence="3" id="KW-1185">Reference proteome</keyword>
<evidence type="ECO:0000256" key="1">
    <source>
        <dbReference type="SAM" id="Phobius"/>
    </source>
</evidence>
<dbReference type="Proteomes" id="UP000094068">
    <property type="component" value="Unassembled WGS sequence"/>
</dbReference>
<organism evidence="2 3">
    <name type="scientific">Enterococcus ureasiticus</name>
    <dbReference type="NCBI Taxonomy" id="903984"/>
    <lineage>
        <taxon>Bacteria</taxon>
        <taxon>Bacillati</taxon>
        <taxon>Bacillota</taxon>
        <taxon>Bacilli</taxon>
        <taxon>Lactobacillales</taxon>
        <taxon>Enterococcaceae</taxon>
        <taxon>Enterococcus</taxon>
    </lineage>
</organism>
<evidence type="ECO:0000313" key="2">
    <source>
        <dbReference type="EMBL" id="OEG11002.1"/>
    </source>
</evidence>
<dbReference type="RefSeq" id="WP_069646749.1">
    <property type="nucleotide sequence ID" value="NZ_MIJZ01000014.1"/>
</dbReference>
<reference evidence="3" key="1">
    <citation type="submission" date="2016-09" db="EMBL/GenBank/DDBJ databases">
        <authorList>
            <person name="Gulvik C.A."/>
        </authorList>
    </citation>
    <scope>NUCLEOTIDE SEQUENCE [LARGE SCALE GENOMIC DNA]</scope>
    <source>
        <strain evidence="3">DSM 23328</strain>
    </source>
</reference>
<proteinExistence type="predicted"/>